<evidence type="ECO:0000256" key="2">
    <source>
        <dbReference type="SAM" id="Phobius"/>
    </source>
</evidence>
<dbReference type="PANTHER" id="PTHR16128:SF5">
    <property type="entry name" value="FAD_NAD(P)-BINDING OXIDOREDUCTASE FAMILY PROTEIN"/>
    <property type="match status" value="1"/>
</dbReference>
<dbReference type="EMBL" id="KZ155778">
    <property type="protein sequence ID" value="OUS47176.1"/>
    <property type="molecule type" value="Genomic_DNA"/>
</dbReference>
<dbReference type="Proteomes" id="UP000195557">
    <property type="component" value="Unassembled WGS sequence"/>
</dbReference>
<keyword evidence="2" id="KW-0812">Transmembrane</keyword>
<proteinExistence type="predicted"/>
<dbReference type="InterPro" id="IPR036188">
    <property type="entry name" value="FAD/NAD-bd_sf"/>
</dbReference>
<feature type="region of interest" description="Disordered" evidence="1">
    <location>
        <begin position="441"/>
        <end position="462"/>
    </location>
</feature>
<dbReference type="Pfam" id="PF13450">
    <property type="entry name" value="NAD_binding_8"/>
    <property type="match status" value="1"/>
</dbReference>
<keyword evidence="2" id="KW-1133">Transmembrane helix</keyword>
<evidence type="ECO:0000256" key="1">
    <source>
        <dbReference type="SAM" id="MobiDB-lite"/>
    </source>
</evidence>
<keyword evidence="2" id="KW-0472">Membrane</keyword>
<sequence>MRRRVDIISPARRRAQMSSARVRIAVVGGGVAGLALASFVRERDRERERFHVTVFDTGERACGGRLSSKSIDGVDVDHGAQYFTLASETARMSFAAPLASIGALKTWSSDAVGIVRADGTREAFGDETTRYVGCDGFRGVATALEVHADEVRRPQWVGAMTASKRDARGDVVAWSLATSDGARAKRLGEFDFVVIAHNGKCAHRLASTAKDADGRSSCEKLKNALRCGFGVRPNEALARENKLILSSVWSAMIVFEGNIELADGLQGAHVVDGEPLSWVSNISAKRGETSRETTRVVLQSTAEYGRDNKVPQEAVPEEKSLEVMETLVAALEKTLGHAPGTLRSKVKTFKTQLWGAANPLTVCNVPCVLDLKSSTAAIGDWCTSGAPCVESAVLSAHALARVLDERFSEAGPSEATKRLDAARPRWSVPVGGACAQGGFPGTTVPAMRDASPAPARSVVPHR</sequence>
<protein>
    <submittedName>
        <fullName evidence="3">Uncharacterized protein</fullName>
    </submittedName>
</protein>
<feature type="transmembrane region" description="Helical" evidence="2">
    <location>
        <begin position="20"/>
        <end position="40"/>
    </location>
</feature>
<dbReference type="eggNOG" id="ENOG502QQW4">
    <property type="taxonomic scope" value="Eukaryota"/>
</dbReference>
<dbReference type="Gene3D" id="3.50.50.60">
    <property type="entry name" value="FAD/NAD(P)-binding domain"/>
    <property type="match status" value="1"/>
</dbReference>
<reference evidence="3" key="1">
    <citation type="submission" date="2017-04" db="EMBL/GenBank/DDBJ databases">
        <title>Population genomics of picophytoplankton unveils novel chromosome hypervariability.</title>
        <authorList>
            <consortium name="DOE Joint Genome Institute"/>
            <person name="Blanc-Mathieu R."/>
            <person name="Krasovec M."/>
            <person name="Hebrard M."/>
            <person name="Yau S."/>
            <person name="Desgranges E."/>
            <person name="Martin J."/>
            <person name="Schackwitz W."/>
            <person name="Kuo A."/>
            <person name="Salin G."/>
            <person name="Donnadieu C."/>
            <person name="Desdevises Y."/>
            <person name="Sanchez-Ferandin S."/>
            <person name="Moreau H."/>
            <person name="Rivals E."/>
            <person name="Grigoriev I.V."/>
            <person name="Grimsley N."/>
            <person name="Eyre-Walker A."/>
            <person name="Piganeau G."/>
        </authorList>
    </citation>
    <scope>NUCLEOTIDE SEQUENCE [LARGE SCALE GENOMIC DNA]</scope>
    <source>
        <strain evidence="3">RCC 1115</strain>
    </source>
</reference>
<dbReference type="Gene3D" id="3.90.660.10">
    <property type="match status" value="1"/>
</dbReference>
<evidence type="ECO:0000313" key="3">
    <source>
        <dbReference type="EMBL" id="OUS47176.1"/>
    </source>
</evidence>
<gene>
    <name evidence="3" type="ORF">BE221DRAFT_204400</name>
</gene>
<dbReference type="AlphaFoldDB" id="A0A1Y5ICE0"/>
<name>A0A1Y5ICE0_OSTTA</name>
<accession>A0A1Y5ICE0</accession>
<dbReference type="SUPFAM" id="SSF51905">
    <property type="entry name" value="FAD/NAD(P)-binding domain"/>
    <property type="match status" value="1"/>
</dbReference>
<organism evidence="3">
    <name type="scientific">Ostreococcus tauri</name>
    <name type="common">Marine green alga</name>
    <dbReference type="NCBI Taxonomy" id="70448"/>
    <lineage>
        <taxon>Eukaryota</taxon>
        <taxon>Viridiplantae</taxon>
        <taxon>Chlorophyta</taxon>
        <taxon>Mamiellophyceae</taxon>
        <taxon>Mamiellales</taxon>
        <taxon>Bathycoccaceae</taxon>
        <taxon>Ostreococcus</taxon>
    </lineage>
</organism>
<dbReference type="PANTHER" id="PTHR16128">
    <property type="entry name" value="FAD/NAD(P)-BINDING OXIDOREDUCTASE FAMILY PROTEIN"/>
    <property type="match status" value="1"/>
</dbReference>